<dbReference type="InterPro" id="IPR017871">
    <property type="entry name" value="ABC_transporter-like_CS"/>
</dbReference>
<dbReference type="PANTHER" id="PTHR43514:SF4">
    <property type="entry name" value="ABC TRANSPORTER I FAMILY MEMBER 10"/>
    <property type="match status" value="1"/>
</dbReference>
<protein>
    <submittedName>
        <fullName evidence="12">Molybdenum ABC transporter ATP-binding protein ModC</fullName>
    </submittedName>
</protein>
<accession>A0A5B0X6I3</accession>
<feature type="domain" description="ABC transporter" evidence="10">
    <location>
        <begin position="9"/>
        <end position="242"/>
    </location>
</feature>
<dbReference type="PANTHER" id="PTHR43514">
    <property type="entry name" value="ABC TRANSPORTER I FAMILY MEMBER 10"/>
    <property type="match status" value="1"/>
</dbReference>
<dbReference type="FunFam" id="3.40.50.300:FF:000634">
    <property type="entry name" value="Molybdenum import ATP-binding protein ModC"/>
    <property type="match status" value="1"/>
</dbReference>
<dbReference type="SUPFAM" id="SSF50331">
    <property type="entry name" value="MOP-like"/>
    <property type="match status" value="1"/>
</dbReference>
<evidence type="ECO:0000259" key="10">
    <source>
        <dbReference type="PROSITE" id="PS50893"/>
    </source>
</evidence>
<dbReference type="EMBL" id="VTUW01000007">
    <property type="protein sequence ID" value="KAA1193829.1"/>
    <property type="molecule type" value="Genomic_DNA"/>
</dbReference>
<proteinExistence type="predicted"/>
<dbReference type="Gene3D" id="2.40.50.100">
    <property type="match status" value="1"/>
</dbReference>
<sequence length="368" mass="41229">MVNPLGQETSGGNMLKLDFEKQLGDLHLQVNTQLPTEGITAVFGLSGAGKTSLINVIAGLIHPQKGRVILNDHTLVDIEKGICLPSEQRRIGYVFQDARLFPHYRVKGNLRYGMSPVMKPEFDSIISLLGIEHLLSRFPVTLSGGEKQRVAIGRALLTAPELLLMDEPLASLDLPRKRELLPYLERLSDDVKIPILYVSHNLDEILRLAENVIVMDNGKVRAVGKLEEVWSSNVLRLWLQKETLSSILNVSMVEHHSRYEMTAVVLADQVLWLPKIDVQPGTDLRIRIDASDVSLVLEPPRGSSIRNVLAAKVVEFFDANGQVDVKLTLSGHYLWASITPWARDELNLRQGQWLYAQIKSVSLNRQFS</sequence>
<reference evidence="12 13" key="1">
    <citation type="submission" date="2019-09" db="EMBL/GenBank/DDBJ databases">
        <title>Whole genome sequence of Photorhabdus heterorhabditis strain ETL (Enterobacteriales: Enterobacteriaceae) a bacterial symbiont of Heterorhabditis zealandica strain ETL (Rhabditida: Heterorhabditidae).</title>
        <authorList>
            <person name="Lulamba T.E."/>
            <person name="Serepa-Dlamini M.H."/>
        </authorList>
    </citation>
    <scope>NUCLEOTIDE SEQUENCE [LARGE SCALE GENOMIC DNA]</scope>
    <source>
        <strain evidence="12 13">ETL</strain>
    </source>
</reference>
<evidence type="ECO:0000313" key="13">
    <source>
        <dbReference type="Proteomes" id="UP000322184"/>
    </source>
</evidence>
<evidence type="ECO:0000256" key="1">
    <source>
        <dbReference type="ARBA" id="ARBA00022448"/>
    </source>
</evidence>
<keyword evidence="3 9" id="KW-0500">Molybdenum</keyword>
<comment type="caution">
    <text evidence="12">The sequence shown here is derived from an EMBL/GenBank/DDBJ whole genome shotgun (WGS) entry which is preliminary data.</text>
</comment>
<dbReference type="Proteomes" id="UP000322184">
    <property type="component" value="Unassembled WGS sequence"/>
</dbReference>
<keyword evidence="1" id="KW-0813">Transport</keyword>
<dbReference type="PROSITE" id="PS50893">
    <property type="entry name" value="ABC_TRANSPORTER_2"/>
    <property type="match status" value="1"/>
</dbReference>
<keyword evidence="4" id="KW-0997">Cell inner membrane</keyword>
<evidence type="ECO:0000256" key="3">
    <source>
        <dbReference type="ARBA" id="ARBA00022505"/>
    </source>
</evidence>
<dbReference type="SUPFAM" id="SSF52540">
    <property type="entry name" value="P-loop containing nucleoside triphosphate hydrolases"/>
    <property type="match status" value="1"/>
</dbReference>
<dbReference type="InterPro" id="IPR011868">
    <property type="entry name" value="ModC_ABC_ATP-bd"/>
</dbReference>
<keyword evidence="2" id="KW-1003">Cell membrane</keyword>
<dbReference type="PROSITE" id="PS00211">
    <property type="entry name" value="ABC_TRANSPORTER_1"/>
    <property type="match status" value="1"/>
</dbReference>
<dbReference type="NCBIfam" id="NF008355">
    <property type="entry name" value="PRK11144.1"/>
    <property type="match status" value="1"/>
</dbReference>
<name>A0A5B0X6I3_9GAMM</name>
<dbReference type="GO" id="GO:0016887">
    <property type="term" value="F:ATP hydrolysis activity"/>
    <property type="evidence" value="ECO:0007669"/>
    <property type="project" value="InterPro"/>
</dbReference>
<evidence type="ECO:0000256" key="9">
    <source>
        <dbReference type="PROSITE-ProRule" id="PRU01213"/>
    </source>
</evidence>
<organism evidence="12 13">
    <name type="scientific">Photorhabdus heterorhabditis</name>
    <dbReference type="NCBI Taxonomy" id="880156"/>
    <lineage>
        <taxon>Bacteria</taxon>
        <taxon>Pseudomonadati</taxon>
        <taxon>Pseudomonadota</taxon>
        <taxon>Gammaproteobacteria</taxon>
        <taxon>Enterobacterales</taxon>
        <taxon>Morganellaceae</taxon>
        <taxon>Photorhabdus</taxon>
    </lineage>
</organism>
<evidence type="ECO:0000256" key="8">
    <source>
        <dbReference type="ARBA" id="ARBA00023136"/>
    </source>
</evidence>
<dbReference type="GO" id="GO:0005524">
    <property type="term" value="F:ATP binding"/>
    <property type="evidence" value="ECO:0007669"/>
    <property type="project" value="UniProtKB-KW"/>
</dbReference>
<dbReference type="InterPro" id="IPR003439">
    <property type="entry name" value="ABC_transporter-like_ATP-bd"/>
</dbReference>
<gene>
    <name evidence="12" type="primary">modC</name>
    <name evidence="12" type="ORF">F0L16_06080</name>
</gene>
<evidence type="ECO:0000256" key="7">
    <source>
        <dbReference type="ARBA" id="ARBA00022967"/>
    </source>
</evidence>
<dbReference type="NCBIfam" id="TIGR02142">
    <property type="entry name" value="modC_ABC"/>
    <property type="match status" value="1"/>
</dbReference>
<keyword evidence="7" id="KW-1278">Translocase</keyword>
<evidence type="ECO:0000313" key="12">
    <source>
        <dbReference type="EMBL" id="KAA1193829.1"/>
    </source>
</evidence>
<dbReference type="GO" id="GO:0015098">
    <property type="term" value="F:molybdate ion transmembrane transporter activity"/>
    <property type="evidence" value="ECO:0007669"/>
    <property type="project" value="InterPro"/>
</dbReference>
<keyword evidence="6 12" id="KW-0067">ATP-binding</keyword>
<dbReference type="InterPro" id="IPR050334">
    <property type="entry name" value="Molybdenum_import_ModC"/>
</dbReference>
<dbReference type="InterPro" id="IPR003593">
    <property type="entry name" value="AAA+_ATPase"/>
</dbReference>
<keyword evidence="8" id="KW-0472">Membrane</keyword>
<evidence type="ECO:0000259" key="11">
    <source>
        <dbReference type="PROSITE" id="PS51866"/>
    </source>
</evidence>
<evidence type="ECO:0000256" key="4">
    <source>
        <dbReference type="ARBA" id="ARBA00022519"/>
    </source>
</evidence>
<dbReference type="AlphaFoldDB" id="A0A5B0X6I3"/>
<dbReference type="GO" id="GO:0140359">
    <property type="term" value="F:ABC-type transporter activity"/>
    <property type="evidence" value="ECO:0007669"/>
    <property type="project" value="InterPro"/>
</dbReference>
<dbReference type="STRING" id="880156.AM629_00415"/>
<keyword evidence="5" id="KW-0547">Nucleotide-binding</keyword>
<evidence type="ECO:0000256" key="5">
    <source>
        <dbReference type="ARBA" id="ARBA00022741"/>
    </source>
</evidence>
<dbReference type="InterPro" id="IPR027417">
    <property type="entry name" value="P-loop_NTPase"/>
</dbReference>
<dbReference type="Gene3D" id="3.40.50.300">
    <property type="entry name" value="P-loop containing nucleotide triphosphate hydrolases"/>
    <property type="match status" value="1"/>
</dbReference>
<dbReference type="SMART" id="SM00382">
    <property type="entry name" value="AAA"/>
    <property type="match status" value="1"/>
</dbReference>
<dbReference type="PROSITE" id="PS51866">
    <property type="entry name" value="MOP"/>
    <property type="match status" value="1"/>
</dbReference>
<dbReference type="InterPro" id="IPR008995">
    <property type="entry name" value="Mo/tungstate-bd_C_term_dom"/>
</dbReference>
<evidence type="ECO:0000256" key="6">
    <source>
        <dbReference type="ARBA" id="ARBA00022840"/>
    </source>
</evidence>
<dbReference type="GO" id="GO:0016020">
    <property type="term" value="C:membrane"/>
    <property type="evidence" value="ECO:0007669"/>
    <property type="project" value="InterPro"/>
</dbReference>
<dbReference type="Pfam" id="PF03459">
    <property type="entry name" value="TOBE"/>
    <property type="match status" value="1"/>
</dbReference>
<dbReference type="Pfam" id="PF00005">
    <property type="entry name" value="ABC_tran"/>
    <property type="match status" value="1"/>
</dbReference>
<dbReference type="InterPro" id="IPR005116">
    <property type="entry name" value="Transp-assoc_OB_typ1"/>
</dbReference>
<evidence type="ECO:0000256" key="2">
    <source>
        <dbReference type="ARBA" id="ARBA00022475"/>
    </source>
</evidence>
<dbReference type="NCBIfam" id="TIGR00638">
    <property type="entry name" value="Mop"/>
    <property type="match status" value="1"/>
</dbReference>
<dbReference type="InterPro" id="IPR004606">
    <property type="entry name" value="Mop_domain"/>
</dbReference>
<feature type="domain" description="Mop" evidence="11">
    <location>
        <begin position="302"/>
        <end position="367"/>
    </location>
</feature>